<dbReference type="GO" id="GO:0003677">
    <property type="term" value="F:DNA binding"/>
    <property type="evidence" value="ECO:0007669"/>
    <property type="project" value="UniProtKB-KW"/>
</dbReference>
<gene>
    <name evidence="8" type="ORF">B0T11DRAFT_93906</name>
</gene>
<accession>A0A8K0X644</accession>
<keyword evidence="5" id="KW-0804">Transcription</keyword>
<evidence type="ECO:0000256" key="4">
    <source>
        <dbReference type="ARBA" id="ARBA00023125"/>
    </source>
</evidence>
<comment type="caution">
    <text evidence="8">The sequence shown here is derived from an EMBL/GenBank/DDBJ whole genome shotgun (WGS) entry which is preliminary data.</text>
</comment>
<dbReference type="Pfam" id="PF00172">
    <property type="entry name" value="Zn_clus"/>
    <property type="match status" value="1"/>
</dbReference>
<organism evidence="8 9">
    <name type="scientific">Plectosphaerella cucumerina</name>
    <dbReference type="NCBI Taxonomy" id="40658"/>
    <lineage>
        <taxon>Eukaryota</taxon>
        <taxon>Fungi</taxon>
        <taxon>Dikarya</taxon>
        <taxon>Ascomycota</taxon>
        <taxon>Pezizomycotina</taxon>
        <taxon>Sordariomycetes</taxon>
        <taxon>Hypocreomycetidae</taxon>
        <taxon>Glomerellales</taxon>
        <taxon>Plectosphaerellaceae</taxon>
        <taxon>Plectosphaerella</taxon>
    </lineage>
</organism>
<reference evidence="8" key="1">
    <citation type="journal article" date="2021" name="Nat. Commun.">
        <title>Genetic determinants of endophytism in the Arabidopsis root mycobiome.</title>
        <authorList>
            <person name="Mesny F."/>
            <person name="Miyauchi S."/>
            <person name="Thiergart T."/>
            <person name="Pickel B."/>
            <person name="Atanasova L."/>
            <person name="Karlsson M."/>
            <person name="Huettel B."/>
            <person name="Barry K.W."/>
            <person name="Haridas S."/>
            <person name="Chen C."/>
            <person name="Bauer D."/>
            <person name="Andreopoulos W."/>
            <person name="Pangilinan J."/>
            <person name="LaButti K."/>
            <person name="Riley R."/>
            <person name="Lipzen A."/>
            <person name="Clum A."/>
            <person name="Drula E."/>
            <person name="Henrissat B."/>
            <person name="Kohler A."/>
            <person name="Grigoriev I.V."/>
            <person name="Martin F.M."/>
            <person name="Hacquard S."/>
        </authorList>
    </citation>
    <scope>NUCLEOTIDE SEQUENCE</scope>
    <source>
        <strain evidence="8">MPI-CAGE-AT-0016</strain>
    </source>
</reference>
<evidence type="ECO:0000256" key="6">
    <source>
        <dbReference type="ARBA" id="ARBA00023242"/>
    </source>
</evidence>
<evidence type="ECO:0000259" key="7">
    <source>
        <dbReference type="PROSITE" id="PS50048"/>
    </source>
</evidence>
<dbReference type="InterPro" id="IPR001138">
    <property type="entry name" value="Zn2Cys6_DnaBD"/>
</dbReference>
<evidence type="ECO:0000313" key="8">
    <source>
        <dbReference type="EMBL" id="KAH7363465.1"/>
    </source>
</evidence>
<keyword evidence="4" id="KW-0238">DNA-binding</keyword>
<keyword evidence="3" id="KW-0805">Transcription regulation</keyword>
<dbReference type="PANTHER" id="PTHR36206:SF13">
    <property type="entry name" value="TRANSCRIPTIONAL REGULATORY PROTEIN MOC3"/>
    <property type="match status" value="1"/>
</dbReference>
<name>A0A8K0X644_9PEZI</name>
<keyword evidence="1" id="KW-0479">Metal-binding</keyword>
<evidence type="ECO:0000313" key="9">
    <source>
        <dbReference type="Proteomes" id="UP000813385"/>
    </source>
</evidence>
<dbReference type="EMBL" id="JAGPXD010000003">
    <property type="protein sequence ID" value="KAH7363465.1"/>
    <property type="molecule type" value="Genomic_DNA"/>
</dbReference>
<dbReference type="Gene3D" id="4.10.240.10">
    <property type="entry name" value="Zn(2)-C6 fungal-type DNA-binding domain"/>
    <property type="match status" value="1"/>
</dbReference>
<keyword evidence="2" id="KW-0862">Zinc</keyword>
<dbReference type="GO" id="GO:0008270">
    <property type="term" value="F:zinc ion binding"/>
    <property type="evidence" value="ECO:0007669"/>
    <property type="project" value="InterPro"/>
</dbReference>
<protein>
    <recommendedName>
        <fullName evidence="7">Zn(2)-C6 fungal-type domain-containing protein</fullName>
    </recommendedName>
</protein>
<evidence type="ECO:0000256" key="1">
    <source>
        <dbReference type="ARBA" id="ARBA00022723"/>
    </source>
</evidence>
<dbReference type="CDD" id="cd00067">
    <property type="entry name" value="GAL4"/>
    <property type="match status" value="1"/>
</dbReference>
<dbReference type="GO" id="GO:0000981">
    <property type="term" value="F:DNA-binding transcription factor activity, RNA polymerase II-specific"/>
    <property type="evidence" value="ECO:0007669"/>
    <property type="project" value="InterPro"/>
</dbReference>
<keyword evidence="9" id="KW-1185">Reference proteome</keyword>
<dbReference type="OrthoDB" id="3598904at2759"/>
<evidence type="ECO:0000256" key="2">
    <source>
        <dbReference type="ARBA" id="ARBA00022833"/>
    </source>
</evidence>
<proteinExistence type="predicted"/>
<dbReference type="SMART" id="SM00066">
    <property type="entry name" value="GAL4"/>
    <property type="match status" value="1"/>
</dbReference>
<dbReference type="PROSITE" id="PS50048">
    <property type="entry name" value="ZN2_CY6_FUNGAL_2"/>
    <property type="match status" value="1"/>
</dbReference>
<sequence>MKRSKDGCVTCRIRRVKCDETRPHCRKCCVGQRACGGYPTGRVPRRRLVELLGSSASPTNDLPLALSASPTEIGFFDLFRQVTATSTLFDSEFWQRDLLQLTQAEPAIWHATVAVGALQAGWQAELRGADPVECTRHAVTHYGKALALARELDCAEKAAALSLVLMATTNMLGRWSESQLHILASLRMPAHQDTAVRMDFQAMTYSDSESPYPYAKTSALTDLDHILRDMAVEIQTLREAGARLFAIMRAYFLLDEGMVTGQLPQGPFLTRYEVFLRNLCAWERCMDTFDEGRDESQLVETLSLRLYHVLLRLLVRTGSLGPETRFDDCLGYFEYIIRVATALQEARPLSSKISLEPGLIIPLYSTVHRCRHSALRHHALDMLSGLNNIEGNWRSAPAARVVARVVAVEEEGLQPSTVLDIDFAQPWVPWRAWSRSNFDLPSAATPSDILVPEANRVRDVCPMADVEGRRVDLRLLMCSANDIDPYGGVREEVVHF</sequence>
<dbReference type="InterPro" id="IPR052360">
    <property type="entry name" value="Transcr_Regulatory_Proteins"/>
</dbReference>
<dbReference type="Proteomes" id="UP000813385">
    <property type="component" value="Unassembled WGS sequence"/>
</dbReference>
<dbReference type="PANTHER" id="PTHR36206">
    <property type="entry name" value="ASPERCRYPTIN BIOSYNTHESIS CLUSTER-SPECIFIC TRANSCRIPTION REGULATOR ATNN-RELATED"/>
    <property type="match status" value="1"/>
</dbReference>
<evidence type="ECO:0000256" key="3">
    <source>
        <dbReference type="ARBA" id="ARBA00023015"/>
    </source>
</evidence>
<dbReference type="AlphaFoldDB" id="A0A8K0X644"/>
<dbReference type="SUPFAM" id="SSF57701">
    <property type="entry name" value="Zn2/Cys6 DNA-binding domain"/>
    <property type="match status" value="1"/>
</dbReference>
<dbReference type="InterPro" id="IPR036864">
    <property type="entry name" value="Zn2-C6_fun-type_DNA-bd_sf"/>
</dbReference>
<feature type="domain" description="Zn(2)-C6 fungal-type" evidence="7">
    <location>
        <begin position="7"/>
        <end position="35"/>
    </location>
</feature>
<keyword evidence="6" id="KW-0539">Nucleus</keyword>
<evidence type="ECO:0000256" key="5">
    <source>
        <dbReference type="ARBA" id="ARBA00023163"/>
    </source>
</evidence>